<dbReference type="Pfam" id="PF02544">
    <property type="entry name" value="Steroid_dh"/>
    <property type="match status" value="1"/>
</dbReference>
<evidence type="ECO:0000256" key="8">
    <source>
        <dbReference type="ARBA" id="ARBA00022832"/>
    </source>
</evidence>
<keyword evidence="10 17" id="KW-1133">Transmembrane helix</keyword>
<dbReference type="AlphaFoldDB" id="A0A9W9PZ06"/>
<evidence type="ECO:0000256" key="4">
    <source>
        <dbReference type="ARBA" id="ARBA00012530"/>
    </source>
</evidence>
<evidence type="ECO:0000256" key="3">
    <source>
        <dbReference type="ARBA" id="ARBA00007742"/>
    </source>
</evidence>
<organism evidence="19 20">
    <name type="scientific">Penicillium atrosanguineum</name>
    <dbReference type="NCBI Taxonomy" id="1132637"/>
    <lineage>
        <taxon>Eukaryota</taxon>
        <taxon>Fungi</taxon>
        <taxon>Dikarya</taxon>
        <taxon>Ascomycota</taxon>
        <taxon>Pezizomycotina</taxon>
        <taxon>Eurotiomycetes</taxon>
        <taxon>Eurotiomycetidae</taxon>
        <taxon>Eurotiales</taxon>
        <taxon>Aspergillaceae</taxon>
        <taxon>Penicillium</taxon>
    </lineage>
</organism>
<protein>
    <recommendedName>
        <fullName evidence="4">very-long-chain enoyl-CoA reductase</fullName>
        <ecNumber evidence="4">1.3.1.93</ecNumber>
    </recommendedName>
</protein>
<reference evidence="19" key="1">
    <citation type="submission" date="2022-12" db="EMBL/GenBank/DDBJ databases">
        <authorList>
            <person name="Petersen C."/>
        </authorList>
    </citation>
    <scope>NUCLEOTIDE SEQUENCE</scope>
    <source>
        <strain evidence="19">IBT 21472</strain>
    </source>
</reference>
<reference evidence="19" key="2">
    <citation type="journal article" date="2023" name="IMA Fungus">
        <title>Comparative genomic study of the Penicillium genus elucidates a diverse pangenome and 15 lateral gene transfer events.</title>
        <authorList>
            <person name="Petersen C."/>
            <person name="Sorensen T."/>
            <person name="Nielsen M.R."/>
            <person name="Sondergaard T.E."/>
            <person name="Sorensen J.L."/>
            <person name="Fitzpatrick D.A."/>
            <person name="Frisvad J.C."/>
            <person name="Nielsen K.L."/>
        </authorList>
    </citation>
    <scope>NUCLEOTIDE SEQUENCE</scope>
    <source>
        <strain evidence="19">IBT 21472</strain>
    </source>
</reference>
<feature type="transmembrane region" description="Helical" evidence="17">
    <location>
        <begin position="92"/>
        <end position="111"/>
    </location>
</feature>
<comment type="function">
    <text evidence="16">Catalyzes the last of the four reactions of the long-chain fatty acids elongation cycle. This endoplasmic reticulum-bound enzymatic process, allows the addition of 2 carbons to the chain of long- and very long-chain fatty acids/VLCFAs per cycle. This enzyme reduces the trans-2,3-enoyl-CoA fatty acid intermediate to an acyl-CoA that can be further elongated by entering a new cycle of elongation. Thereby, it participates in the production of VLCFAs of different chain lengths that are involved in multiple biological processes as precursors of membrane lipids and lipid mediators.</text>
</comment>
<evidence type="ECO:0000256" key="11">
    <source>
        <dbReference type="ARBA" id="ARBA00023002"/>
    </source>
</evidence>
<feature type="transmembrane region" description="Helical" evidence="17">
    <location>
        <begin position="264"/>
        <end position="282"/>
    </location>
</feature>
<evidence type="ECO:0000256" key="6">
    <source>
        <dbReference type="ARBA" id="ARBA00022692"/>
    </source>
</evidence>
<dbReference type="Proteomes" id="UP001147746">
    <property type="component" value="Unassembled WGS sequence"/>
</dbReference>
<evidence type="ECO:0000256" key="15">
    <source>
        <dbReference type="ARBA" id="ARBA00051495"/>
    </source>
</evidence>
<dbReference type="GO" id="GO:0005789">
    <property type="term" value="C:endoplasmic reticulum membrane"/>
    <property type="evidence" value="ECO:0007669"/>
    <property type="project" value="UniProtKB-SubCell"/>
</dbReference>
<dbReference type="InterPro" id="IPR001104">
    <property type="entry name" value="3-oxo-5_a-steroid_4-DH_C"/>
</dbReference>
<feature type="transmembrane region" description="Helical" evidence="17">
    <location>
        <begin position="199"/>
        <end position="217"/>
    </location>
</feature>
<evidence type="ECO:0000256" key="2">
    <source>
        <dbReference type="ARBA" id="ARBA00005194"/>
    </source>
</evidence>
<dbReference type="InterPro" id="IPR039357">
    <property type="entry name" value="SRD5A/TECR"/>
</dbReference>
<comment type="similarity">
    <text evidence="3">Belongs to the steroid 5-alpha reductase family.</text>
</comment>
<dbReference type="GO" id="GO:0042761">
    <property type="term" value="P:very long-chain fatty acid biosynthetic process"/>
    <property type="evidence" value="ECO:0007669"/>
    <property type="project" value="TreeGrafter"/>
</dbReference>
<evidence type="ECO:0000259" key="18">
    <source>
        <dbReference type="Pfam" id="PF02544"/>
    </source>
</evidence>
<keyword evidence="12" id="KW-0443">Lipid metabolism</keyword>
<gene>
    <name evidence="19" type="ORF">N7476_003828</name>
</gene>
<evidence type="ECO:0000313" key="20">
    <source>
        <dbReference type="Proteomes" id="UP001147746"/>
    </source>
</evidence>
<dbReference type="FunFam" id="1.20.120.1630:FF:000010">
    <property type="entry name" value="Steroid alpha reductase family protein"/>
    <property type="match status" value="1"/>
</dbReference>
<keyword evidence="7" id="KW-0256">Endoplasmic reticulum</keyword>
<evidence type="ECO:0000313" key="19">
    <source>
        <dbReference type="EMBL" id="KAJ5320826.1"/>
    </source>
</evidence>
<dbReference type="EMBL" id="JAPZBO010000003">
    <property type="protein sequence ID" value="KAJ5320826.1"/>
    <property type="molecule type" value="Genomic_DNA"/>
</dbReference>
<dbReference type="EC" id="1.3.1.93" evidence="4"/>
<dbReference type="GO" id="GO:0102758">
    <property type="term" value="F:very-long-chain enoyl-CoA reductase activity"/>
    <property type="evidence" value="ECO:0007669"/>
    <property type="project" value="UniProtKB-EC"/>
</dbReference>
<evidence type="ECO:0000256" key="12">
    <source>
        <dbReference type="ARBA" id="ARBA00023098"/>
    </source>
</evidence>
<evidence type="ECO:0000256" key="7">
    <source>
        <dbReference type="ARBA" id="ARBA00022824"/>
    </source>
</evidence>
<keyword evidence="11" id="KW-0560">Oxidoreductase</keyword>
<keyword evidence="14" id="KW-0275">Fatty acid biosynthesis</keyword>
<evidence type="ECO:0000256" key="13">
    <source>
        <dbReference type="ARBA" id="ARBA00023136"/>
    </source>
</evidence>
<dbReference type="PANTHER" id="PTHR10556">
    <property type="entry name" value="3-OXO-5-ALPHA-STEROID 4-DEHYDROGENASE"/>
    <property type="match status" value="1"/>
</dbReference>
<keyword evidence="20" id="KW-1185">Reference proteome</keyword>
<evidence type="ECO:0000256" key="14">
    <source>
        <dbReference type="ARBA" id="ARBA00023160"/>
    </source>
</evidence>
<dbReference type="PROSITE" id="PS50244">
    <property type="entry name" value="S5A_REDUCTASE"/>
    <property type="match status" value="1"/>
</dbReference>
<keyword evidence="6 17" id="KW-0812">Transmembrane</keyword>
<keyword evidence="5" id="KW-0444">Lipid biosynthesis</keyword>
<evidence type="ECO:0000256" key="16">
    <source>
        <dbReference type="ARBA" id="ARBA00058640"/>
    </source>
</evidence>
<dbReference type="PANTHER" id="PTHR10556:SF28">
    <property type="entry name" value="VERY-LONG-CHAIN ENOYL-COA REDUCTASE"/>
    <property type="match status" value="1"/>
</dbReference>
<keyword evidence="8" id="KW-0276">Fatty acid metabolism</keyword>
<feature type="transmembrane region" description="Helical" evidence="17">
    <location>
        <begin position="238"/>
        <end position="258"/>
    </location>
</feature>
<evidence type="ECO:0000256" key="5">
    <source>
        <dbReference type="ARBA" id="ARBA00022516"/>
    </source>
</evidence>
<evidence type="ECO:0000256" key="10">
    <source>
        <dbReference type="ARBA" id="ARBA00022989"/>
    </source>
</evidence>
<name>A0A9W9PZ06_9EURO</name>
<evidence type="ECO:0000256" key="1">
    <source>
        <dbReference type="ARBA" id="ARBA00004477"/>
    </source>
</evidence>
<comment type="caution">
    <text evidence="19">The sequence shown here is derived from an EMBL/GenBank/DDBJ whole genome shotgun (WGS) entry which is preliminary data.</text>
</comment>
<comment type="subcellular location">
    <subcellularLocation>
        <location evidence="1">Endoplasmic reticulum membrane</location>
        <topology evidence="1">Multi-pass membrane protein</topology>
    </subcellularLocation>
</comment>
<feature type="transmembrane region" description="Helical" evidence="17">
    <location>
        <begin position="163"/>
        <end position="184"/>
    </location>
</feature>
<sequence>MASQITLAVEPRGKPIRKLPKTITVNLDTNGEELHNSIAKVSGASVHRLRITKGSDRSVVPNDKGTTIDDTGLRESSVIHVKDLGPQIPWRTVFIIEYLGPLLIPALFLYPLRSLLYFNFETIPAPSDTQILVCALLTLHFLKREYETIFVHRFSNATMPARNIFKNSAHYWALSGFNIAYWVFRPDAGAATKNPNTALVYAGLALFVFSEVANLNAHMILRDLRRPGTTERGIPSGFGFSWVTCPNYCFEILAWIGVFLVSQLSWSVLIFALVSGLQMWSWGWKKEKRYRKEFGDKYKKKKTVILPFLC</sequence>
<comment type="catalytic activity">
    <reaction evidence="15">
        <text>a very-long-chain 2,3-saturated fatty acyl-CoA + NADP(+) = a very-long-chain (2E)-enoyl-CoA + NADPH + H(+)</text>
        <dbReference type="Rhea" id="RHEA:14473"/>
        <dbReference type="ChEBI" id="CHEBI:15378"/>
        <dbReference type="ChEBI" id="CHEBI:57783"/>
        <dbReference type="ChEBI" id="CHEBI:58349"/>
        <dbReference type="ChEBI" id="CHEBI:83724"/>
        <dbReference type="ChEBI" id="CHEBI:83728"/>
        <dbReference type="EC" id="1.3.1.93"/>
    </reaction>
</comment>
<dbReference type="Gene3D" id="1.20.120.1630">
    <property type="match status" value="1"/>
</dbReference>
<proteinExistence type="inferred from homology"/>
<keyword evidence="13 17" id="KW-0472">Membrane</keyword>
<evidence type="ECO:0000256" key="17">
    <source>
        <dbReference type="SAM" id="Phobius"/>
    </source>
</evidence>
<evidence type="ECO:0000256" key="9">
    <source>
        <dbReference type="ARBA" id="ARBA00022857"/>
    </source>
</evidence>
<feature type="domain" description="3-oxo-5-alpha-steroid 4-dehydrogenase C-terminal" evidence="18">
    <location>
        <begin position="158"/>
        <end position="309"/>
    </location>
</feature>
<accession>A0A9W9PZ06</accession>
<comment type="pathway">
    <text evidence="2">Lipid metabolism; fatty acid biosynthesis.</text>
</comment>
<keyword evidence="9" id="KW-0521">NADP</keyword>